<dbReference type="InterPro" id="IPR051125">
    <property type="entry name" value="ABC-4/HrtB_transporter"/>
</dbReference>
<keyword evidence="2" id="KW-0813">Transport</keyword>
<evidence type="ECO:0000313" key="10">
    <source>
        <dbReference type="Proteomes" id="UP000218418"/>
    </source>
</evidence>
<dbReference type="Proteomes" id="UP000218418">
    <property type="component" value="Chromosome"/>
</dbReference>
<dbReference type="EMBL" id="AP018227">
    <property type="protein sequence ID" value="BAY82149.1"/>
    <property type="molecule type" value="Genomic_DNA"/>
</dbReference>
<feature type="transmembrane region" description="Helical" evidence="7">
    <location>
        <begin position="359"/>
        <end position="380"/>
    </location>
</feature>
<dbReference type="PIRSF" id="PIRSF031773">
    <property type="entry name" value="DevC"/>
    <property type="match status" value="1"/>
</dbReference>
<sequence>MIGFIQQLQRRTPLGWLQLTRQKGRLAVALSGVAFADLLMLMQLGFRSALFNSATILHESLRADIVLLNPQALNLQDLSTFTRRRLYQAMDVPGVATAEPIYNSLVTWKHPQTRKKTQVMIIGFNPDKPAFNLPEVNQNIDSIKLPDTILFDEATRGEYSEVIAQIKQGKTVKTEINGRTVTVDNLFKVGASFAADGTLMTSDQNFLRLFPNQDSGSVNLGLISLEPGYQAEEVAEKIKYHLRNADDIKVLTKEEFITFEKAYWQSNTPIGFIFALGTMMGFIVGVIIVYQVLSTDVNAHIKEYATFKAMGYKNFFLLSVVFEEAIILAILGFIPGALISTGLYALTRNATNLPLYMTLARAMQVQIMTIIMCMISGAVATRKVQSADPADMF</sequence>
<organism evidence="9 10">
    <name type="scientific">Calothrix parasitica NIES-267</name>
    <dbReference type="NCBI Taxonomy" id="1973488"/>
    <lineage>
        <taxon>Bacteria</taxon>
        <taxon>Bacillati</taxon>
        <taxon>Cyanobacteriota</taxon>
        <taxon>Cyanophyceae</taxon>
        <taxon>Nostocales</taxon>
        <taxon>Calotrichaceae</taxon>
        <taxon>Calothrix</taxon>
    </lineage>
</organism>
<evidence type="ECO:0000256" key="5">
    <source>
        <dbReference type="ARBA" id="ARBA00022989"/>
    </source>
</evidence>
<keyword evidence="5 7" id="KW-1133">Transmembrane helix</keyword>
<keyword evidence="3" id="KW-1003">Cell membrane</keyword>
<evidence type="ECO:0000256" key="4">
    <source>
        <dbReference type="ARBA" id="ARBA00022692"/>
    </source>
</evidence>
<keyword evidence="10" id="KW-1185">Reference proteome</keyword>
<dbReference type="InterPro" id="IPR003838">
    <property type="entry name" value="ABC3_permease_C"/>
</dbReference>
<dbReference type="NCBIfam" id="TIGR01185">
    <property type="entry name" value="devC"/>
    <property type="match status" value="1"/>
</dbReference>
<evidence type="ECO:0000256" key="2">
    <source>
        <dbReference type="ARBA" id="ARBA00022448"/>
    </source>
</evidence>
<dbReference type="PANTHER" id="PTHR43738:SF1">
    <property type="entry name" value="HEMIN TRANSPORT SYSTEM PERMEASE PROTEIN HRTB-RELATED"/>
    <property type="match status" value="1"/>
</dbReference>
<dbReference type="Pfam" id="PF02687">
    <property type="entry name" value="FtsX"/>
    <property type="match status" value="1"/>
</dbReference>
<keyword evidence="4 7" id="KW-0812">Transmembrane</keyword>
<protein>
    <submittedName>
        <fullName evidence="9">DevC protein</fullName>
    </submittedName>
</protein>
<evidence type="ECO:0000256" key="1">
    <source>
        <dbReference type="ARBA" id="ARBA00004651"/>
    </source>
</evidence>
<dbReference type="OrthoDB" id="417886at2"/>
<evidence type="ECO:0000313" key="9">
    <source>
        <dbReference type="EMBL" id="BAY82149.1"/>
    </source>
</evidence>
<dbReference type="GO" id="GO:0005886">
    <property type="term" value="C:plasma membrane"/>
    <property type="evidence" value="ECO:0007669"/>
    <property type="project" value="UniProtKB-SubCell"/>
</dbReference>
<evidence type="ECO:0000256" key="6">
    <source>
        <dbReference type="ARBA" id="ARBA00023136"/>
    </source>
</evidence>
<name>A0A1Z4LLS7_9CYAN</name>
<feature type="domain" description="ABC3 transporter permease C-terminal" evidence="8">
    <location>
        <begin position="281"/>
        <end position="385"/>
    </location>
</feature>
<dbReference type="InterPro" id="IPR005891">
    <property type="entry name" value="DevC"/>
</dbReference>
<dbReference type="PANTHER" id="PTHR43738">
    <property type="entry name" value="ABC TRANSPORTER, MEMBRANE PROTEIN"/>
    <property type="match status" value="1"/>
</dbReference>
<accession>A0A1Z4LLS7</accession>
<keyword evidence="6 7" id="KW-0472">Membrane</keyword>
<feature type="transmembrane region" description="Helical" evidence="7">
    <location>
        <begin position="270"/>
        <end position="293"/>
    </location>
</feature>
<feature type="transmembrane region" description="Helical" evidence="7">
    <location>
        <begin position="314"/>
        <end position="339"/>
    </location>
</feature>
<evidence type="ECO:0000259" key="8">
    <source>
        <dbReference type="Pfam" id="PF02687"/>
    </source>
</evidence>
<proteinExistence type="predicted"/>
<comment type="subcellular location">
    <subcellularLocation>
        <location evidence="1">Cell membrane</location>
        <topology evidence="1">Multi-pass membrane protein</topology>
    </subcellularLocation>
</comment>
<evidence type="ECO:0000256" key="7">
    <source>
        <dbReference type="SAM" id="Phobius"/>
    </source>
</evidence>
<reference evidence="9 10" key="1">
    <citation type="submission" date="2017-06" db="EMBL/GenBank/DDBJ databases">
        <title>Genome sequencing of cyanobaciteial culture collection at National Institute for Environmental Studies (NIES).</title>
        <authorList>
            <person name="Hirose Y."/>
            <person name="Shimura Y."/>
            <person name="Fujisawa T."/>
            <person name="Nakamura Y."/>
            <person name="Kawachi M."/>
        </authorList>
    </citation>
    <scope>NUCLEOTIDE SEQUENCE [LARGE SCALE GENOMIC DNA]</scope>
    <source>
        <strain evidence="9 10">NIES-267</strain>
    </source>
</reference>
<gene>
    <name evidence="9" type="ORF">NIES267_16280</name>
</gene>
<evidence type="ECO:0000256" key="3">
    <source>
        <dbReference type="ARBA" id="ARBA00022475"/>
    </source>
</evidence>
<dbReference type="AlphaFoldDB" id="A0A1Z4LLS7"/>